<sequence>MAEDDAGGFEDNEFDDEASDAGDDVEVPEEGEEDEAADDFDMDARVGHLSRADIQHMSPQDQLKKWHEMLLPSEVDLISELDATNVFFISAESVIADLLISSGEGSFDEEGQFLRMTFLVEQLLASLQSCGGVFRLIFFDAFKDVFDVTFESSLWAFREAFLNHCRANGMDHAVFRHWYSQEWKDHVTTWRPSFFLLANDQLDSLTGDDEEEEDEDDVRKKGSFQALMLRCLSYRVHVALLRGLQRRGNRVMAFTVEPDCHDSFIDFNVQGALQPLLEEEEEEDAEDFLPELRKFQTRAAGKVKEDAILRCFILCRFAKSMLAEASKASGAMSELLKVVVRIMMIQEMLLRYVPVDKRAFTTVNFNDWGLWSEYISTLLQNKWYPFMAEELGKLNKLSDIPEDVKLESCDIFDGRLYGHVLRFVVAKAVKAKKDVDADAFKLGTYVTEEMDFLWSEAASGDKFWPIKIKGLK</sequence>
<keyword evidence="1" id="KW-0378">Hydrolase</keyword>
<comment type="caution">
    <text evidence="5">The sequence shown here is derived from an EMBL/GenBank/DDBJ whole genome shotgun (WGS) entry which is preliminary data.</text>
</comment>
<evidence type="ECO:0000313" key="5">
    <source>
        <dbReference type="EMBL" id="CAJ1374286.1"/>
    </source>
</evidence>
<evidence type="ECO:0000256" key="3">
    <source>
        <dbReference type="SAM" id="MobiDB-lite"/>
    </source>
</evidence>
<organism evidence="5 6">
    <name type="scientific">Effrenium voratum</name>
    <dbReference type="NCBI Taxonomy" id="2562239"/>
    <lineage>
        <taxon>Eukaryota</taxon>
        <taxon>Sar</taxon>
        <taxon>Alveolata</taxon>
        <taxon>Dinophyceae</taxon>
        <taxon>Suessiales</taxon>
        <taxon>Symbiodiniaceae</taxon>
        <taxon>Effrenium</taxon>
    </lineage>
</organism>
<evidence type="ECO:0000313" key="6">
    <source>
        <dbReference type="Proteomes" id="UP001178507"/>
    </source>
</evidence>
<keyword evidence="2" id="KW-0547">Nucleotide-binding</keyword>
<dbReference type="AlphaFoldDB" id="A0AA36HSK7"/>
<dbReference type="InterPro" id="IPR055124">
    <property type="entry name" value="PIN-like_DDX60"/>
</dbReference>
<dbReference type="GO" id="GO:0016787">
    <property type="term" value="F:hydrolase activity"/>
    <property type="evidence" value="ECO:0007669"/>
    <property type="project" value="UniProtKB-KW"/>
</dbReference>
<accession>A0AA36HSK7</accession>
<dbReference type="InterPro" id="IPR052431">
    <property type="entry name" value="SKI2_subfamily_helicases"/>
</dbReference>
<keyword evidence="2" id="KW-0347">Helicase</keyword>
<feature type="domain" description="ATP-dependent RNA helicase DDX60 PIN-like" evidence="4">
    <location>
        <begin position="84"/>
        <end position="262"/>
    </location>
</feature>
<dbReference type="Pfam" id="PF23002">
    <property type="entry name" value="PIN-like_DDX60"/>
    <property type="match status" value="1"/>
</dbReference>
<evidence type="ECO:0000259" key="4">
    <source>
        <dbReference type="Pfam" id="PF23002"/>
    </source>
</evidence>
<dbReference type="GO" id="GO:0004386">
    <property type="term" value="F:helicase activity"/>
    <property type="evidence" value="ECO:0007669"/>
    <property type="project" value="UniProtKB-KW"/>
</dbReference>
<keyword evidence="2" id="KW-0067">ATP-binding</keyword>
<evidence type="ECO:0000256" key="2">
    <source>
        <dbReference type="ARBA" id="ARBA00022806"/>
    </source>
</evidence>
<dbReference type="PANTHER" id="PTHR44533:SF4">
    <property type="entry name" value="DEAD_H RNA HELICASE, PUTATIVE-RELATED"/>
    <property type="match status" value="1"/>
</dbReference>
<dbReference type="Proteomes" id="UP001178507">
    <property type="component" value="Unassembled WGS sequence"/>
</dbReference>
<dbReference type="GO" id="GO:0005737">
    <property type="term" value="C:cytoplasm"/>
    <property type="evidence" value="ECO:0007669"/>
    <property type="project" value="TreeGrafter"/>
</dbReference>
<gene>
    <name evidence="5" type="ORF">EVOR1521_LOCUS3873</name>
</gene>
<evidence type="ECO:0000256" key="1">
    <source>
        <dbReference type="ARBA" id="ARBA00022801"/>
    </source>
</evidence>
<feature type="region of interest" description="Disordered" evidence="3">
    <location>
        <begin position="1"/>
        <end position="41"/>
    </location>
</feature>
<name>A0AA36HSK7_9DINO</name>
<protein>
    <recommendedName>
        <fullName evidence="4">ATP-dependent RNA helicase DDX60 PIN-like domain-containing protein</fullName>
    </recommendedName>
</protein>
<feature type="non-terminal residue" evidence="5">
    <location>
        <position position="1"/>
    </location>
</feature>
<keyword evidence="6" id="KW-1185">Reference proteome</keyword>
<proteinExistence type="predicted"/>
<reference evidence="5" key="1">
    <citation type="submission" date="2023-08" db="EMBL/GenBank/DDBJ databases">
        <authorList>
            <person name="Chen Y."/>
            <person name="Shah S."/>
            <person name="Dougan E. K."/>
            <person name="Thang M."/>
            <person name="Chan C."/>
        </authorList>
    </citation>
    <scope>NUCLEOTIDE SEQUENCE</scope>
</reference>
<dbReference type="EMBL" id="CAUJNA010000241">
    <property type="protein sequence ID" value="CAJ1374286.1"/>
    <property type="molecule type" value="Genomic_DNA"/>
</dbReference>
<dbReference type="PANTHER" id="PTHR44533">
    <property type="entry name" value="DEAD/H RNA HELICASE, PUTATIVE-RELATED"/>
    <property type="match status" value="1"/>
</dbReference>